<reference evidence="3" key="1">
    <citation type="journal article" date="2017" name="Nat. Microbiol.">
        <title>Global analysis of biosynthetic gene clusters reveals vast potential of secondary metabolite production in Penicillium species.</title>
        <authorList>
            <person name="Nielsen J.C."/>
            <person name="Grijseels S."/>
            <person name="Prigent S."/>
            <person name="Ji B."/>
            <person name="Dainat J."/>
            <person name="Nielsen K.F."/>
            <person name="Frisvad J.C."/>
            <person name="Workman M."/>
            <person name="Nielsen J."/>
        </authorList>
    </citation>
    <scope>NUCLEOTIDE SEQUENCE [LARGE SCALE GENOMIC DNA]</scope>
    <source>
        <strain evidence="3">IBT 14082</strain>
    </source>
</reference>
<protein>
    <submittedName>
        <fullName evidence="2">Uncharacterized protein</fullName>
    </submittedName>
</protein>
<comment type="caution">
    <text evidence="2">The sequence shown here is derived from an EMBL/GenBank/DDBJ whole genome shotgun (WGS) entry which is preliminary data.</text>
</comment>
<accession>A0A1V6SAC2</accession>
<feature type="region of interest" description="Disordered" evidence="1">
    <location>
        <begin position="65"/>
        <end position="134"/>
    </location>
</feature>
<feature type="compositionally biased region" description="Polar residues" evidence="1">
    <location>
        <begin position="123"/>
        <end position="134"/>
    </location>
</feature>
<dbReference type="Proteomes" id="UP000191342">
    <property type="component" value="Unassembled WGS sequence"/>
</dbReference>
<sequence length="134" mass="14228">MTQNSTMQHSDDTLSIALEVSAGRHSPTQNDMETTCPAYCCTCLEDYSRAMLTYTQRQVSFLVDRGDDHGSSFSASPSTSTSVNSHSSISSGNCAKSEVPANSVLHHQGPGPSNHAEAEEIEQQTANSAGCSRA</sequence>
<organism evidence="2 3">
    <name type="scientific">Penicillium flavigenum</name>
    <dbReference type="NCBI Taxonomy" id="254877"/>
    <lineage>
        <taxon>Eukaryota</taxon>
        <taxon>Fungi</taxon>
        <taxon>Dikarya</taxon>
        <taxon>Ascomycota</taxon>
        <taxon>Pezizomycotina</taxon>
        <taxon>Eurotiomycetes</taxon>
        <taxon>Eurotiomycetidae</taxon>
        <taxon>Eurotiales</taxon>
        <taxon>Aspergillaceae</taxon>
        <taxon>Penicillium</taxon>
    </lineage>
</organism>
<evidence type="ECO:0000256" key="1">
    <source>
        <dbReference type="SAM" id="MobiDB-lite"/>
    </source>
</evidence>
<dbReference type="AlphaFoldDB" id="A0A1V6SAC2"/>
<evidence type="ECO:0000313" key="3">
    <source>
        <dbReference type="Proteomes" id="UP000191342"/>
    </source>
</evidence>
<proteinExistence type="predicted"/>
<gene>
    <name evidence="2" type="ORF">PENFLA_c082G05715</name>
</gene>
<name>A0A1V6SAC2_9EURO</name>
<evidence type="ECO:0000313" key="2">
    <source>
        <dbReference type="EMBL" id="OQE10689.1"/>
    </source>
</evidence>
<dbReference type="EMBL" id="MLQL01000082">
    <property type="protein sequence ID" value="OQE10689.1"/>
    <property type="molecule type" value="Genomic_DNA"/>
</dbReference>
<keyword evidence="3" id="KW-1185">Reference proteome</keyword>
<feature type="compositionally biased region" description="Low complexity" evidence="1">
    <location>
        <begin position="71"/>
        <end position="91"/>
    </location>
</feature>